<dbReference type="OrthoDB" id="25129at2759"/>
<comment type="caution">
    <text evidence="5">The sequence shown here is derived from an EMBL/GenBank/DDBJ whole genome shotgun (WGS) entry which is preliminary data.</text>
</comment>
<accession>A0A4V1M540</accession>
<dbReference type="EMBL" id="SDIL01000001">
    <property type="protein sequence ID" value="RXK42537.1"/>
    <property type="molecule type" value="Genomic_DNA"/>
</dbReference>
<evidence type="ECO:0000256" key="3">
    <source>
        <dbReference type="HAMAP-Rule" id="MF_03054"/>
    </source>
</evidence>
<dbReference type="GO" id="GO:0002143">
    <property type="term" value="P:tRNA wobble position uridine thiolation"/>
    <property type="evidence" value="ECO:0007669"/>
    <property type="project" value="TreeGrafter"/>
</dbReference>
<dbReference type="PANTHER" id="PTHR20882:SF14">
    <property type="entry name" value="CYTOPLASMIC TRNA 2-THIOLATION PROTEIN 2"/>
    <property type="match status" value="1"/>
</dbReference>
<comment type="subcellular location">
    <subcellularLocation>
        <location evidence="3">Cytoplasm</location>
    </subcellularLocation>
</comment>
<evidence type="ECO:0000256" key="4">
    <source>
        <dbReference type="SAM" id="MobiDB-lite"/>
    </source>
</evidence>
<comment type="function">
    <text evidence="3">Plays a central role in 2-thiolation of mcm(5)S(2)U at tRNA wobble positions of tRNA(Lys), tRNA(Glu) and tRNA(Gln). May act by forming a heterodimer with NCS6 that ligates sulfur from thiocarboxylated URM1 onto the uridine of tRNAs at wobble position. Prior mcm(5) tRNA modification by the elongator complex is required for 2-thiolation. May also be involved in protein urmylation.</text>
</comment>
<feature type="region of interest" description="Disordered" evidence="4">
    <location>
        <begin position="1"/>
        <end position="20"/>
    </location>
</feature>
<dbReference type="HAMAP" id="MF_03054">
    <property type="entry name" value="CTU2"/>
    <property type="match status" value="1"/>
</dbReference>
<evidence type="ECO:0000313" key="5">
    <source>
        <dbReference type="EMBL" id="RXK42537.1"/>
    </source>
</evidence>
<protein>
    <recommendedName>
        <fullName evidence="3">Cytoplasmic tRNA 2-thiolation protein 2</fullName>
    </recommendedName>
</protein>
<dbReference type="STRING" id="5217.A0A4V1M540"/>
<dbReference type="Pfam" id="PF10288">
    <property type="entry name" value="CTU2"/>
    <property type="match status" value="1"/>
</dbReference>
<dbReference type="Proteomes" id="UP000289152">
    <property type="component" value="Unassembled WGS sequence"/>
</dbReference>
<reference evidence="5 6" key="1">
    <citation type="submission" date="2016-06" db="EMBL/GenBank/DDBJ databases">
        <title>Evolution of pathogenesis and genome organization in the Tremellales.</title>
        <authorList>
            <person name="Cuomo C."/>
            <person name="Litvintseva A."/>
            <person name="Heitman J."/>
            <person name="Chen Y."/>
            <person name="Sun S."/>
            <person name="Springer D."/>
            <person name="Dromer F."/>
            <person name="Young S."/>
            <person name="Zeng Q."/>
            <person name="Chapman S."/>
            <person name="Gujja S."/>
            <person name="Saif S."/>
            <person name="Birren B."/>
        </authorList>
    </citation>
    <scope>NUCLEOTIDE SEQUENCE [LARGE SCALE GENOMIC DNA]</scope>
    <source>
        <strain evidence="5 6">ATCC 28783</strain>
    </source>
</reference>
<dbReference type="Gene3D" id="3.40.50.620">
    <property type="entry name" value="HUPs"/>
    <property type="match status" value="1"/>
</dbReference>
<dbReference type="UniPathway" id="UPA00988"/>
<dbReference type="PANTHER" id="PTHR20882">
    <property type="entry name" value="CYTOPLASMIC TRNA 2-THIOLATION PROTEIN 2"/>
    <property type="match status" value="1"/>
</dbReference>
<keyword evidence="1 3" id="KW-0963">Cytoplasm</keyword>
<evidence type="ECO:0000256" key="2">
    <source>
        <dbReference type="ARBA" id="ARBA00022694"/>
    </source>
</evidence>
<sequence length="501" mass="54184">MSCGNPEGAVEGEEKEEVLMPTSRPVRRVDKAICNRCKKAKTSFIFRQGAYCSPCYEISLRSRFIRQLHPPLRPGAVKSTLTLYRPVVQSGQALIAVSGGAGSVAMLDMLMSRGYISRSDGAATNRTKGQKEAVWDKATVVYVEFASVTGRDERTEDIRKLSEDRGLGFIGLKVEDVYDAGLVSWLGGSERNADTSGVKVNFQQPNLPVSQEPTTSNTTPVERLQSLLASLPPASRPSLLSHILDHLLTLAALTLPNVSQLLLGETATRLAQRVISGTALGRGWTLPLELSNSFTLPDSQIVRMKPMKEISVKEAALWCRIHGLETVNYRGWDDVGPKGKEGRAKGGAASLEALTEQFIAGLSTTHPSTVSTINRTGDKLVFPGDTSGPICPLCEMPTEPDAMRWKARTALTSLTDPHSSLGSPTIAGIHTGDSTHDNFAPTLCYACLTTLSGGATDRTTGDGMVNLPPWVGQRVSTSQRMVAREQMREEIADFLLATEEE</sequence>
<dbReference type="AlphaFoldDB" id="A0A4V1M540"/>
<keyword evidence="2 3" id="KW-0819">tRNA processing</keyword>
<dbReference type="GO" id="GO:0000049">
    <property type="term" value="F:tRNA binding"/>
    <property type="evidence" value="ECO:0007669"/>
    <property type="project" value="InterPro"/>
</dbReference>
<dbReference type="InParanoid" id="A0A4V1M540"/>
<dbReference type="InterPro" id="IPR019407">
    <property type="entry name" value="CTU2"/>
</dbReference>
<dbReference type="GO" id="GO:0016779">
    <property type="term" value="F:nucleotidyltransferase activity"/>
    <property type="evidence" value="ECO:0007669"/>
    <property type="project" value="UniProtKB-UniRule"/>
</dbReference>
<proteinExistence type="inferred from homology"/>
<organism evidence="5 6">
    <name type="scientific">Tremella mesenterica</name>
    <name type="common">Jelly fungus</name>
    <dbReference type="NCBI Taxonomy" id="5217"/>
    <lineage>
        <taxon>Eukaryota</taxon>
        <taxon>Fungi</taxon>
        <taxon>Dikarya</taxon>
        <taxon>Basidiomycota</taxon>
        <taxon>Agaricomycotina</taxon>
        <taxon>Tremellomycetes</taxon>
        <taxon>Tremellales</taxon>
        <taxon>Tremellaceae</taxon>
        <taxon>Tremella</taxon>
    </lineage>
</organism>
<dbReference type="GO" id="GO:0005829">
    <property type="term" value="C:cytosol"/>
    <property type="evidence" value="ECO:0007669"/>
    <property type="project" value="TreeGrafter"/>
</dbReference>
<dbReference type="GO" id="GO:0016783">
    <property type="term" value="F:sulfurtransferase activity"/>
    <property type="evidence" value="ECO:0007669"/>
    <property type="project" value="TreeGrafter"/>
</dbReference>
<comment type="pathway">
    <text evidence="3">tRNA modification; 5-methoxycarbonylmethyl-2-thiouridine-tRNA biosynthesis.</text>
</comment>
<dbReference type="SUPFAM" id="SSF52402">
    <property type="entry name" value="Adenine nucleotide alpha hydrolases-like"/>
    <property type="match status" value="1"/>
</dbReference>
<evidence type="ECO:0000313" key="6">
    <source>
        <dbReference type="Proteomes" id="UP000289152"/>
    </source>
</evidence>
<name>A0A4V1M540_TREME</name>
<gene>
    <name evidence="3" type="primary">NCS2</name>
    <name evidence="3" type="synonym">CTU2</name>
    <name evidence="5" type="ORF">M231_00091</name>
</gene>
<dbReference type="FunCoup" id="A0A4V1M540">
    <property type="interactions" value="214"/>
</dbReference>
<dbReference type="GO" id="GO:0032447">
    <property type="term" value="P:protein urmylation"/>
    <property type="evidence" value="ECO:0007669"/>
    <property type="project" value="UniProtKB-UniRule"/>
</dbReference>
<keyword evidence="6" id="KW-1185">Reference proteome</keyword>
<dbReference type="InterPro" id="IPR014729">
    <property type="entry name" value="Rossmann-like_a/b/a_fold"/>
</dbReference>
<evidence type="ECO:0000256" key="1">
    <source>
        <dbReference type="ARBA" id="ARBA00022490"/>
    </source>
</evidence>
<comment type="similarity">
    <text evidence="3">Belongs to the CTU2/NCS2 family.</text>
</comment>